<keyword evidence="3" id="KW-1185">Reference proteome</keyword>
<accession>A0A9W9SW40</accession>
<name>A0A9W9SW40_9EURO</name>
<gene>
    <name evidence="2" type="ORF">N7472_005954</name>
</gene>
<dbReference type="Proteomes" id="UP001150879">
    <property type="component" value="Unassembled WGS sequence"/>
</dbReference>
<evidence type="ECO:0000313" key="3">
    <source>
        <dbReference type="Proteomes" id="UP001150879"/>
    </source>
</evidence>
<reference evidence="2" key="2">
    <citation type="journal article" date="2023" name="IMA Fungus">
        <title>Comparative genomic study of the Penicillium genus elucidates a diverse pangenome and 15 lateral gene transfer events.</title>
        <authorList>
            <person name="Petersen C."/>
            <person name="Sorensen T."/>
            <person name="Nielsen M.R."/>
            <person name="Sondergaard T.E."/>
            <person name="Sorensen J.L."/>
            <person name="Fitzpatrick D.A."/>
            <person name="Frisvad J.C."/>
            <person name="Nielsen K.L."/>
        </authorList>
    </citation>
    <scope>NUCLEOTIDE SEQUENCE</scope>
    <source>
        <strain evidence="2">IBT 16849</strain>
    </source>
</reference>
<dbReference type="OrthoDB" id="4765225at2759"/>
<organism evidence="2 3">
    <name type="scientific">Penicillium cf. griseofulvum</name>
    <dbReference type="NCBI Taxonomy" id="2972120"/>
    <lineage>
        <taxon>Eukaryota</taxon>
        <taxon>Fungi</taxon>
        <taxon>Dikarya</taxon>
        <taxon>Ascomycota</taxon>
        <taxon>Pezizomycotina</taxon>
        <taxon>Eurotiomycetes</taxon>
        <taxon>Eurotiomycetidae</taxon>
        <taxon>Eurotiales</taxon>
        <taxon>Aspergillaceae</taxon>
        <taxon>Penicillium</taxon>
    </lineage>
</organism>
<feature type="region of interest" description="Disordered" evidence="1">
    <location>
        <begin position="63"/>
        <end position="112"/>
    </location>
</feature>
<dbReference type="EMBL" id="JAPQKP010000003">
    <property type="protein sequence ID" value="KAJ5200750.1"/>
    <property type="molecule type" value="Genomic_DNA"/>
</dbReference>
<dbReference type="AlphaFoldDB" id="A0A9W9SW40"/>
<evidence type="ECO:0000256" key="1">
    <source>
        <dbReference type="SAM" id="MobiDB-lite"/>
    </source>
</evidence>
<sequence>MRQRAGYIKYVRLHYLDSFHYFYNQYGQHNPAYPCNTAGYISKHVVKYTIVGNTPLARFYANSATQSPQVSDPASTSPESLAINKSRGLQGRRSDHDFPFKPEVPRQRNSRR</sequence>
<feature type="compositionally biased region" description="Basic and acidic residues" evidence="1">
    <location>
        <begin position="92"/>
        <end position="106"/>
    </location>
</feature>
<feature type="compositionally biased region" description="Polar residues" evidence="1">
    <location>
        <begin position="63"/>
        <end position="79"/>
    </location>
</feature>
<proteinExistence type="predicted"/>
<evidence type="ECO:0000313" key="2">
    <source>
        <dbReference type="EMBL" id="KAJ5200750.1"/>
    </source>
</evidence>
<comment type="caution">
    <text evidence="2">The sequence shown here is derived from an EMBL/GenBank/DDBJ whole genome shotgun (WGS) entry which is preliminary data.</text>
</comment>
<reference evidence="2" key="1">
    <citation type="submission" date="2022-11" db="EMBL/GenBank/DDBJ databases">
        <authorList>
            <person name="Petersen C."/>
        </authorList>
    </citation>
    <scope>NUCLEOTIDE SEQUENCE</scope>
    <source>
        <strain evidence="2">IBT 16849</strain>
    </source>
</reference>
<protein>
    <submittedName>
        <fullName evidence="2">Uncharacterized protein</fullName>
    </submittedName>
</protein>